<keyword evidence="1" id="KW-0712">Selenocysteine</keyword>
<evidence type="ECO:0000256" key="1">
    <source>
        <dbReference type="ARBA" id="ARBA00022933"/>
    </source>
</evidence>
<dbReference type="Proteomes" id="UP001163687">
    <property type="component" value="Chromosome"/>
</dbReference>
<proteinExistence type="predicted"/>
<dbReference type="GO" id="GO:0050485">
    <property type="term" value="F:oxidoreductase activity, acting on X-H and Y-H to form an X-Y bond, with a disulfide as acceptor"/>
    <property type="evidence" value="ECO:0007669"/>
    <property type="project" value="InterPro"/>
</dbReference>
<organism evidence="3 4">
    <name type="scientific">Caldinitratiruptor microaerophilus</name>
    <dbReference type="NCBI Taxonomy" id="671077"/>
    <lineage>
        <taxon>Bacteria</taxon>
        <taxon>Bacillati</taxon>
        <taxon>Bacillota</taxon>
        <taxon>Clostridia</taxon>
        <taxon>Eubacteriales</taxon>
        <taxon>Symbiobacteriaceae</taxon>
        <taxon>Caldinitratiruptor</taxon>
    </lineage>
</organism>
<accession>A0AA35CKS5</accession>
<gene>
    <name evidence="3" type="ORF">caldi_02310</name>
</gene>
<protein>
    <submittedName>
        <fullName evidence="3">Glycine reductase</fullName>
    </submittedName>
</protein>
<keyword evidence="2" id="KW-0560">Oxidoreductase</keyword>
<name>A0AA35CKS5_9FIRM</name>
<evidence type="ECO:0000313" key="4">
    <source>
        <dbReference type="Proteomes" id="UP001163687"/>
    </source>
</evidence>
<evidence type="ECO:0000256" key="2">
    <source>
        <dbReference type="ARBA" id="ARBA00023002"/>
    </source>
</evidence>
<dbReference type="Pfam" id="PF07355">
    <property type="entry name" value="GRDB"/>
    <property type="match status" value="1"/>
</dbReference>
<dbReference type="EMBL" id="AP025628">
    <property type="protein sequence ID" value="BDG59141.1"/>
    <property type="molecule type" value="Genomic_DNA"/>
</dbReference>
<dbReference type="InterPro" id="IPR010187">
    <property type="entry name" value="Various_sel_PB"/>
</dbReference>
<dbReference type="KEGG" id="cmic:caldi_02310"/>
<evidence type="ECO:0000313" key="3">
    <source>
        <dbReference type="EMBL" id="BDG59141.1"/>
    </source>
</evidence>
<sequence>MSDPAAALEAIRRSIRSAQDPEFEWLRTAFVPWAHVQVPVRRARVALVTTGGVYLGNDFHEPFDPGQPWGDPGFREFPWVVEAEDLKVAHPYYDDRHAVRDPNVVFPVERLRELADMGVVGGPAPFHYSVMGHLPRPARFLAETLPALVERLRRAQAGAVVVVAVSPLCHQTAALIARGVEAAGIPTVCLGVEPAVWTAVQPPRAVWVRHPVGAPLGQPGNAAKQQQVLRDTLDALETMAERGSLWELPYRWTGDV</sequence>
<dbReference type="AlphaFoldDB" id="A0AA35CKS5"/>
<keyword evidence="4" id="KW-1185">Reference proteome</keyword>
<reference evidence="3" key="1">
    <citation type="submission" date="2022-03" db="EMBL/GenBank/DDBJ databases">
        <title>Complete genome sequence of Caldinitratiruptor microaerophilus.</title>
        <authorList>
            <person name="Mukaiyama R."/>
            <person name="Nishiyama T."/>
            <person name="Ueda K."/>
        </authorList>
    </citation>
    <scope>NUCLEOTIDE SEQUENCE</scope>
    <source>
        <strain evidence="3">JCM 16183</strain>
    </source>
</reference>